<dbReference type="GO" id="GO:0005829">
    <property type="term" value="C:cytosol"/>
    <property type="evidence" value="ECO:0007669"/>
    <property type="project" value="TreeGrafter"/>
</dbReference>
<dbReference type="GO" id="GO:0006598">
    <property type="term" value="P:polyamine catabolic process"/>
    <property type="evidence" value="ECO:0007669"/>
    <property type="project" value="TreeGrafter"/>
</dbReference>
<dbReference type="PROSITE" id="PS51273">
    <property type="entry name" value="GATASE_TYPE_1"/>
    <property type="match status" value="1"/>
</dbReference>
<dbReference type="Pfam" id="PF07722">
    <property type="entry name" value="Peptidase_C26"/>
    <property type="match status" value="1"/>
</dbReference>
<name>A0A5R9AMJ5_9MICC</name>
<reference evidence="1 2" key="1">
    <citation type="submission" date="2019-05" db="EMBL/GenBank/DDBJ databases">
        <title>Nesterenkonia sp. GY239, isolated from the Southern Atlantic Ocean.</title>
        <authorList>
            <person name="Zhang G."/>
        </authorList>
    </citation>
    <scope>NUCLEOTIDE SEQUENCE [LARGE SCALE GENOMIC DNA]</scope>
    <source>
        <strain evidence="1 2">GY239</strain>
    </source>
</reference>
<dbReference type="PANTHER" id="PTHR43235">
    <property type="entry name" value="GLUTAMINE AMIDOTRANSFERASE PB2B2.05-RELATED"/>
    <property type="match status" value="1"/>
</dbReference>
<evidence type="ECO:0000313" key="2">
    <source>
        <dbReference type="Proteomes" id="UP000306544"/>
    </source>
</evidence>
<keyword evidence="2" id="KW-1185">Reference proteome</keyword>
<dbReference type="InterPro" id="IPR029062">
    <property type="entry name" value="Class_I_gatase-like"/>
</dbReference>
<accession>A0A5R9AMJ5</accession>
<sequence>MWSWRPSRPPSPTGSCAVVSNASEAPHPAQYRPRIGLTTYYQEGSWGVWNSVAAIIPGSYLEAVAAAGGTPLLLPPVGTDPSVLELLDGLIVVGGVDVDPKFYGAARHPKTSSQPARDEHDIALTRRALDLGLPLFAICRGAQILNVALGGTLIQHLPDVNPAAHQYQPEPGRFGTVEFTVEPNSRCAQLLGGSAESPCYHHQALDTVAEPLVVTARAADGTIQAVEPLTDSWVLGVQFHPEENRKDTRLFDGFIDVARRFAHDRKDALLP</sequence>
<dbReference type="InterPro" id="IPR011697">
    <property type="entry name" value="Peptidase_C26"/>
</dbReference>
<protein>
    <submittedName>
        <fullName evidence="1">Gamma-glutamyl-gamma-aminobutyrate hydrolase family protein</fullName>
    </submittedName>
</protein>
<keyword evidence="1" id="KW-0378">Hydrolase</keyword>
<dbReference type="OrthoDB" id="9813383at2"/>
<dbReference type="Gene3D" id="3.40.50.880">
    <property type="match status" value="1"/>
</dbReference>
<dbReference type="PANTHER" id="PTHR43235:SF1">
    <property type="entry name" value="GLUTAMINE AMIDOTRANSFERASE PB2B2.05-RELATED"/>
    <property type="match status" value="1"/>
</dbReference>
<comment type="caution">
    <text evidence="1">The sequence shown here is derived from an EMBL/GenBank/DDBJ whole genome shotgun (WGS) entry which is preliminary data.</text>
</comment>
<dbReference type="AlphaFoldDB" id="A0A5R9AMJ5"/>
<evidence type="ECO:0000313" key="1">
    <source>
        <dbReference type="EMBL" id="TLP80031.1"/>
    </source>
</evidence>
<proteinExistence type="predicted"/>
<organism evidence="1 2">
    <name type="scientific">Nesterenkonia sphaerica</name>
    <dbReference type="NCBI Taxonomy" id="1804988"/>
    <lineage>
        <taxon>Bacteria</taxon>
        <taxon>Bacillati</taxon>
        <taxon>Actinomycetota</taxon>
        <taxon>Actinomycetes</taxon>
        <taxon>Micrococcales</taxon>
        <taxon>Micrococcaceae</taxon>
        <taxon>Nesterenkonia</taxon>
    </lineage>
</organism>
<dbReference type="Proteomes" id="UP000306544">
    <property type="component" value="Unassembled WGS sequence"/>
</dbReference>
<dbReference type="CDD" id="cd01745">
    <property type="entry name" value="GATase1_2"/>
    <property type="match status" value="1"/>
</dbReference>
<dbReference type="SUPFAM" id="SSF52317">
    <property type="entry name" value="Class I glutamine amidotransferase-like"/>
    <property type="match status" value="1"/>
</dbReference>
<dbReference type="InterPro" id="IPR044668">
    <property type="entry name" value="PuuD-like"/>
</dbReference>
<gene>
    <name evidence="1" type="ORF">FEF27_01245</name>
</gene>
<dbReference type="EMBL" id="VAWA01000001">
    <property type="protein sequence ID" value="TLP80031.1"/>
    <property type="molecule type" value="Genomic_DNA"/>
</dbReference>
<dbReference type="GO" id="GO:0033969">
    <property type="term" value="F:gamma-glutamyl-gamma-aminobutyrate hydrolase activity"/>
    <property type="evidence" value="ECO:0007669"/>
    <property type="project" value="TreeGrafter"/>
</dbReference>